<evidence type="ECO:0000313" key="2">
    <source>
        <dbReference type="EMBL" id="KAK7520026.1"/>
    </source>
</evidence>
<comment type="caution">
    <text evidence="2">The sequence shown here is derived from an EMBL/GenBank/DDBJ whole genome shotgun (WGS) entry which is preliminary data.</text>
</comment>
<keyword evidence="1" id="KW-0472">Membrane</keyword>
<proteinExistence type="predicted"/>
<keyword evidence="1" id="KW-1133">Transmembrane helix</keyword>
<reference evidence="2 3" key="1">
    <citation type="submission" date="2024-04" db="EMBL/GenBank/DDBJ databases">
        <title>Phyllosticta paracitricarpa is synonymous to the EU quarantine fungus P. citricarpa based on phylogenomic analyses.</title>
        <authorList>
            <consortium name="Lawrence Berkeley National Laboratory"/>
            <person name="Van Ingen-Buijs V.A."/>
            <person name="Van Westerhoven A.C."/>
            <person name="Haridas S."/>
            <person name="Skiadas P."/>
            <person name="Martin F."/>
            <person name="Groenewald J.Z."/>
            <person name="Crous P.W."/>
            <person name="Seidl M.F."/>
        </authorList>
    </citation>
    <scope>NUCLEOTIDE SEQUENCE [LARGE SCALE GENOMIC DNA]</scope>
    <source>
        <strain evidence="2 3">CBS 123371</strain>
    </source>
</reference>
<gene>
    <name evidence="2" type="ORF">IWZ03DRAFT_127518</name>
</gene>
<feature type="transmembrane region" description="Helical" evidence="1">
    <location>
        <begin position="87"/>
        <end position="107"/>
    </location>
</feature>
<organism evidence="2 3">
    <name type="scientific">Phyllosticta citriasiana</name>
    <dbReference type="NCBI Taxonomy" id="595635"/>
    <lineage>
        <taxon>Eukaryota</taxon>
        <taxon>Fungi</taxon>
        <taxon>Dikarya</taxon>
        <taxon>Ascomycota</taxon>
        <taxon>Pezizomycotina</taxon>
        <taxon>Dothideomycetes</taxon>
        <taxon>Dothideomycetes incertae sedis</taxon>
        <taxon>Botryosphaeriales</taxon>
        <taxon>Phyllostictaceae</taxon>
        <taxon>Phyllosticta</taxon>
    </lineage>
</organism>
<dbReference type="EMBL" id="JBBPHU010000003">
    <property type="protein sequence ID" value="KAK7520026.1"/>
    <property type="molecule type" value="Genomic_DNA"/>
</dbReference>
<keyword evidence="1" id="KW-0812">Transmembrane</keyword>
<accession>A0ABR1KSL3</accession>
<name>A0ABR1KSL3_9PEZI</name>
<evidence type="ECO:0000256" key="1">
    <source>
        <dbReference type="SAM" id="Phobius"/>
    </source>
</evidence>
<evidence type="ECO:0000313" key="3">
    <source>
        <dbReference type="Proteomes" id="UP001363622"/>
    </source>
</evidence>
<dbReference type="Proteomes" id="UP001363622">
    <property type="component" value="Unassembled WGS sequence"/>
</dbReference>
<sequence length="112" mass="12579">MACRSTRGRMTIPASRASQSRLGMRPIGTLYSSHPKLAAKVITFLRAGRRSIAIFSFFYFIFFLPCLILVVPFGVRVLPRFQGRHSFGYVFSLLWGCGVQGLVMLAVRRYAG</sequence>
<protein>
    <recommendedName>
        <fullName evidence="4">DUF485 domain-containing protein</fullName>
    </recommendedName>
</protein>
<keyword evidence="3" id="KW-1185">Reference proteome</keyword>
<evidence type="ECO:0008006" key="4">
    <source>
        <dbReference type="Google" id="ProtNLM"/>
    </source>
</evidence>
<feature type="transmembrane region" description="Helical" evidence="1">
    <location>
        <begin position="52"/>
        <end position="75"/>
    </location>
</feature>